<protein>
    <submittedName>
        <fullName evidence="1">Uncharacterized protein</fullName>
    </submittedName>
</protein>
<name>A0A9J5YRX8_SOLCO</name>
<evidence type="ECO:0000313" key="2">
    <source>
        <dbReference type="Proteomes" id="UP000824120"/>
    </source>
</evidence>
<gene>
    <name evidence="1" type="ORF">H5410_033842</name>
</gene>
<evidence type="ECO:0000313" key="1">
    <source>
        <dbReference type="EMBL" id="KAG5602472.1"/>
    </source>
</evidence>
<sequence>MKGLKEGFLGFASIGGKVFLYPINEVQNMEILNAILGRELGNLPTIYLGMLQGAKSQSTKIWNSVIETCEKKLARWELGIKNLNFQSKVCRMKRLWKYSNENQTLWRNVINAKYDEEDH</sequence>
<reference evidence="1 2" key="1">
    <citation type="submission" date="2020-09" db="EMBL/GenBank/DDBJ databases">
        <title>De no assembly of potato wild relative species, Solanum commersonii.</title>
        <authorList>
            <person name="Cho K."/>
        </authorList>
    </citation>
    <scope>NUCLEOTIDE SEQUENCE [LARGE SCALE GENOMIC DNA]</scope>
    <source>
        <strain evidence="1">LZ3.2</strain>
        <tissue evidence="1">Leaf</tissue>
    </source>
</reference>
<dbReference type="EMBL" id="JACXVP010000006">
    <property type="protein sequence ID" value="KAG5602472.1"/>
    <property type="molecule type" value="Genomic_DNA"/>
</dbReference>
<dbReference type="AlphaFoldDB" id="A0A9J5YRX8"/>
<proteinExistence type="predicted"/>
<accession>A0A9J5YRX8</accession>
<keyword evidence="2" id="KW-1185">Reference proteome</keyword>
<organism evidence="1 2">
    <name type="scientific">Solanum commersonii</name>
    <name type="common">Commerson's wild potato</name>
    <name type="synonym">Commerson's nightshade</name>
    <dbReference type="NCBI Taxonomy" id="4109"/>
    <lineage>
        <taxon>Eukaryota</taxon>
        <taxon>Viridiplantae</taxon>
        <taxon>Streptophyta</taxon>
        <taxon>Embryophyta</taxon>
        <taxon>Tracheophyta</taxon>
        <taxon>Spermatophyta</taxon>
        <taxon>Magnoliopsida</taxon>
        <taxon>eudicotyledons</taxon>
        <taxon>Gunneridae</taxon>
        <taxon>Pentapetalae</taxon>
        <taxon>asterids</taxon>
        <taxon>lamiids</taxon>
        <taxon>Solanales</taxon>
        <taxon>Solanaceae</taxon>
        <taxon>Solanoideae</taxon>
        <taxon>Solaneae</taxon>
        <taxon>Solanum</taxon>
    </lineage>
</organism>
<comment type="caution">
    <text evidence="1">The sequence shown here is derived from an EMBL/GenBank/DDBJ whole genome shotgun (WGS) entry which is preliminary data.</text>
</comment>
<dbReference type="Proteomes" id="UP000824120">
    <property type="component" value="Chromosome 6"/>
</dbReference>